<comment type="caution">
    <text evidence="2">The sequence shown here is derived from an EMBL/GenBank/DDBJ whole genome shotgun (WGS) entry which is preliminary data.</text>
</comment>
<protein>
    <submittedName>
        <fullName evidence="2">Uncharacterized protein</fullName>
    </submittedName>
</protein>
<organism evidence="2 3">
    <name type="scientific">Plakobranchus ocellatus</name>
    <dbReference type="NCBI Taxonomy" id="259542"/>
    <lineage>
        <taxon>Eukaryota</taxon>
        <taxon>Metazoa</taxon>
        <taxon>Spiralia</taxon>
        <taxon>Lophotrochozoa</taxon>
        <taxon>Mollusca</taxon>
        <taxon>Gastropoda</taxon>
        <taxon>Heterobranchia</taxon>
        <taxon>Euthyneura</taxon>
        <taxon>Panpulmonata</taxon>
        <taxon>Sacoglossa</taxon>
        <taxon>Placobranchoidea</taxon>
        <taxon>Plakobranchidae</taxon>
        <taxon>Plakobranchus</taxon>
    </lineage>
</organism>
<evidence type="ECO:0000313" key="3">
    <source>
        <dbReference type="Proteomes" id="UP000735302"/>
    </source>
</evidence>
<accession>A0AAV4AR76</accession>
<feature type="region of interest" description="Disordered" evidence="1">
    <location>
        <begin position="1"/>
        <end position="23"/>
    </location>
</feature>
<gene>
    <name evidence="2" type="ORF">PoB_003728500</name>
</gene>
<evidence type="ECO:0000313" key="2">
    <source>
        <dbReference type="EMBL" id="GFO10780.1"/>
    </source>
</evidence>
<keyword evidence="3" id="KW-1185">Reference proteome</keyword>
<dbReference type="EMBL" id="BLXT01004211">
    <property type="protein sequence ID" value="GFO10780.1"/>
    <property type="molecule type" value="Genomic_DNA"/>
</dbReference>
<dbReference type="Proteomes" id="UP000735302">
    <property type="component" value="Unassembled WGS sequence"/>
</dbReference>
<proteinExistence type="predicted"/>
<evidence type="ECO:0000256" key="1">
    <source>
        <dbReference type="SAM" id="MobiDB-lite"/>
    </source>
</evidence>
<sequence length="106" mass="11073">MTTTTLKNGEFQQSNRDASINKAASPSYANQAFQLEEPDNSLKSDVSTKTKVSVKQRHTGPAPLLMKQAANKSTASSVVTANGETNVADEYAVIVDVGGGADTAAK</sequence>
<dbReference type="AlphaFoldDB" id="A0AAV4AR76"/>
<name>A0AAV4AR76_9GAST</name>
<reference evidence="2 3" key="1">
    <citation type="journal article" date="2021" name="Elife">
        <title>Chloroplast acquisition without the gene transfer in kleptoplastic sea slugs, Plakobranchus ocellatus.</title>
        <authorList>
            <person name="Maeda T."/>
            <person name="Takahashi S."/>
            <person name="Yoshida T."/>
            <person name="Shimamura S."/>
            <person name="Takaki Y."/>
            <person name="Nagai Y."/>
            <person name="Toyoda A."/>
            <person name="Suzuki Y."/>
            <person name="Arimoto A."/>
            <person name="Ishii H."/>
            <person name="Satoh N."/>
            <person name="Nishiyama T."/>
            <person name="Hasebe M."/>
            <person name="Maruyama T."/>
            <person name="Minagawa J."/>
            <person name="Obokata J."/>
            <person name="Shigenobu S."/>
        </authorList>
    </citation>
    <scope>NUCLEOTIDE SEQUENCE [LARGE SCALE GENOMIC DNA]</scope>
</reference>